<protein>
    <recommendedName>
        <fullName evidence="2">DUF4614 domain-containing protein</fullName>
    </recommendedName>
</protein>
<feature type="compositionally biased region" description="Polar residues" evidence="1">
    <location>
        <begin position="480"/>
        <end position="495"/>
    </location>
</feature>
<reference evidence="3" key="1">
    <citation type="journal article" date="2019" name="Gigascience">
        <title>High-coverage genomes to elucidate the evolution of penguins.</title>
        <authorList>
            <person name="Pan H."/>
            <person name="Cole T.L."/>
            <person name="Bi X."/>
            <person name="Fang M."/>
            <person name="Zhou C."/>
            <person name="Yang Z."/>
            <person name="Ksepka D.T."/>
            <person name="Hart T."/>
            <person name="Bouzat J.L."/>
            <person name="Argilla L.S."/>
            <person name="Bertelsen M.F."/>
            <person name="Boersma P.D."/>
            <person name="Bost C.A."/>
            <person name="Cherel Y."/>
            <person name="Dann P."/>
            <person name="Fiddaman S.R."/>
            <person name="Howard P."/>
            <person name="Labuschagne K."/>
            <person name="Mattern T."/>
            <person name="Miller G."/>
            <person name="Parker P."/>
            <person name="Phillips R.A."/>
            <person name="Quillfeldt P."/>
            <person name="Ryan P.G."/>
            <person name="Taylor H."/>
            <person name="Thompson D.R."/>
            <person name="Young M.J."/>
            <person name="Ellegaard M.R."/>
            <person name="Gilbert M.T.P."/>
            <person name="Sinding M.S."/>
            <person name="Pacheco G."/>
            <person name="Shepherd L.D."/>
            <person name="Tennyson A.J.D."/>
            <person name="Grosser S."/>
            <person name="Kay E."/>
            <person name="Nupen L.J."/>
            <person name="Ellenberg U."/>
            <person name="Houston D.M."/>
            <person name="Reeve A.H."/>
            <person name="Johnson K."/>
            <person name="Masello J.F."/>
            <person name="Stracke T."/>
            <person name="McKinlay B."/>
            <person name="Borboroglu P.G."/>
            <person name="Zhang D.X."/>
            <person name="Zhang G."/>
        </authorList>
    </citation>
    <scope>NUCLEOTIDE SEQUENCE</scope>
    <source>
        <strain evidence="3">Gonzo</strain>
    </source>
</reference>
<feature type="compositionally biased region" description="Polar residues" evidence="1">
    <location>
        <begin position="88"/>
        <end position="100"/>
    </location>
</feature>
<dbReference type="PANTHER" id="PTHR22409">
    <property type="entry name" value="CHROMOSOME 19 OPEN READING FRAME 44"/>
    <property type="match status" value="1"/>
</dbReference>
<dbReference type="PANTHER" id="PTHR22409:SF2">
    <property type="entry name" value="CHROMOSOME 19 OPEN READING FRAME 44"/>
    <property type="match status" value="1"/>
</dbReference>
<comment type="caution">
    <text evidence="3">The sequence shown here is derived from an EMBL/GenBank/DDBJ whole genome shotgun (WGS) entry which is preliminary data.</text>
</comment>
<evidence type="ECO:0000313" key="4">
    <source>
        <dbReference type="Proteomes" id="UP000782854"/>
    </source>
</evidence>
<dbReference type="Proteomes" id="UP000782854">
    <property type="component" value="Unassembled WGS sequence"/>
</dbReference>
<proteinExistence type="predicted"/>
<accession>A0A8J4JPM8</accession>
<dbReference type="OrthoDB" id="2151530at2759"/>
<name>A0A8J4JPM8_EUDMI</name>
<evidence type="ECO:0000256" key="1">
    <source>
        <dbReference type="SAM" id="MobiDB-lite"/>
    </source>
</evidence>
<feature type="region of interest" description="Disordered" evidence="1">
    <location>
        <begin position="194"/>
        <end position="318"/>
    </location>
</feature>
<feature type="non-terminal residue" evidence="3">
    <location>
        <position position="639"/>
    </location>
</feature>
<evidence type="ECO:0000259" key="2">
    <source>
        <dbReference type="Pfam" id="PF15391"/>
    </source>
</evidence>
<organism evidence="3 4">
    <name type="scientific">Eudyptula minor</name>
    <name type="common">Little blue penguin</name>
    <name type="synonym">Aptenodytes minor</name>
    <dbReference type="NCBI Taxonomy" id="37083"/>
    <lineage>
        <taxon>Eukaryota</taxon>
        <taxon>Metazoa</taxon>
        <taxon>Chordata</taxon>
        <taxon>Craniata</taxon>
        <taxon>Vertebrata</taxon>
        <taxon>Euteleostomi</taxon>
        <taxon>Archelosauria</taxon>
        <taxon>Archosauria</taxon>
        <taxon>Dinosauria</taxon>
        <taxon>Saurischia</taxon>
        <taxon>Theropoda</taxon>
        <taxon>Coelurosauria</taxon>
        <taxon>Aves</taxon>
        <taxon>Neognathae</taxon>
        <taxon>Neoaves</taxon>
        <taxon>Aequornithes</taxon>
        <taxon>Sphenisciformes</taxon>
        <taxon>Spheniscidae</taxon>
        <taxon>Eudyptula</taxon>
    </lineage>
</organism>
<dbReference type="EMBL" id="VULC01013794">
    <property type="protein sequence ID" value="KAF1526569.1"/>
    <property type="molecule type" value="Genomic_DNA"/>
</dbReference>
<gene>
    <name evidence="3" type="ORF">FQV19_0006127</name>
</gene>
<feature type="region of interest" description="Disordered" evidence="1">
    <location>
        <begin position="82"/>
        <end position="102"/>
    </location>
</feature>
<feature type="compositionally biased region" description="Basic and acidic residues" evidence="1">
    <location>
        <begin position="465"/>
        <end position="475"/>
    </location>
</feature>
<keyword evidence="4" id="KW-1185">Reference proteome</keyword>
<sequence length="639" mass="70800">RALHRASSSRQGHSDAPRRRTITAGRSVLPRSCSGFSVVDTELENTGRAPFCHSRFLKVRNENIHGSQWCQTSGSAVQTASRHVAKSTAGSASHTRSSSALRKVAQLESKIMNRKKQMELQNTALGQKPLDEESFSSASSHEYSARGKKYLKNYATASGNITPSNACSKEEESIQSLKKNVMVKQQLGLEGDEEEMRELMESSSAFSSGNENRRVVVSDSKWGEKRRTPVTSGMPPPSRKEISPTEVSKPSSFHSKDSEKNVFGRVNSPPPSPASRNPSVRHNTRSQLLSSSMKDNTVKITLPRTGNTKQSQISLESDRSEIKSLDELFSKAADAEDSTSSSSNGFRLNILSLDDLAPNITSETAELKQKGTDIQIPQESNRNPKEDTFLVEKDQASLKMTSTVTGVNDASEGDIEKTVTETEISEHLSGVSADFPRHKQDYLDHDERTVNSEYSEDFEGSLSTADRESVSKMSEESSETCTYSGKHPSSASSALFTRERRDQVHRVTVKETAVQTMDPPFTYCWSKTNTSAVLDPPVGNSYIDPVPIASHVISMDAVEALTAYSPSVLVLNAMLKQHLMLTQQFVENIHHLHFSLVESLENEKFHYHTLEEAKEYIKSHKSPPLTIEQAREEIRKAQE</sequence>
<dbReference type="AlphaFoldDB" id="A0A8J4JPM8"/>
<feature type="region of interest" description="Disordered" evidence="1">
    <location>
        <begin position="1"/>
        <end position="20"/>
    </location>
</feature>
<dbReference type="Pfam" id="PF15391">
    <property type="entry name" value="DUF4614"/>
    <property type="match status" value="1"/>
</dbReference>
<feature type="domain" description="DUF4614" evidence="2">
    <location>
        <begin position="452"/>
        <end position="622"/>
    </location>
</feature>
<dbReference type="InterPro" id="IPR040120">
    <property type="entry name" value="C19orf44-like"/>
</dbReference>
<feature type="compositionally biased region" description="Polar residues" evidence="1">
    <location>
        <begin position="1"/>
        <end position="11"/>
    </location>
</feature>
<feature type="non-terminal residue" evidence="3">
    <location>
        <position position="1"/>
    </location>
</feature>
<dbReference type="InterPro" id="IPR027884">
    <property type="entry name" value="DUF4614"/>
</dbReference>
<feature type="compositionally biased region" description="Basic and acidic residues" evidence="1">
    <location>
        <begin position="211"/>
        <end position="227"/>
    </location>
</feature>
<evidence type="ECO:0000313" key="3">
    <source>
        <dbReference type="EMBL" id="KAF1526569.1"/>
    </source>
</evidence>
<feature type="region of interest" description="Disordered" evidence="1">
    <location>
        <begin position="447"/>
        <end position="498"/>
    </location>
</feature>
<feature type="compositionally biased region" description="Polar residues" evidence="1">
    <location>
        <begin position="285"/>
        <end position="315"/>
    </location>
</feature>